<evidence type="ECO:0000313" key="3">
    <source>
        <dbReference type="Proteomes" id="UP001210925"/>
    </source>
</evidence>
<protein>
    <recommendedName>
        <fullName evidence="1">BAG domain-containing protein</fullName>
    </recommendedName>
</protein>
<evidence type="ECO:0000259" key="1">
    <source>
        <dbReference type="Pfam" id="PF02179"/>
    </source>
</evidence>
<organism evidence="2 3">
    <name type="scientific">Boothiomyces macroporosus</name>
    <dbReference type="NCBI Taxonomy" id="261099"/>
    <lineage>
        <taxon>Eukaryota</taxon>
        <taxon>Fungi</taxon>
        <taxon>Fungi incertae sedis</taxon>
        <taxon>Chytridiomycota</taxon>
        <taxon>Chytridiomycota incertae sedis</taxon>
        <taxon>Chytridiomycetes</taxon>
        <taxon>Rhizophydiales</taxon>
        <taxon>Terramycetaceae</taxon>
        <taxon>Boothiomyces</taxon>
    </lineage>
</organism>
<accession>A0AAD5UE62</accession>
<feature type="domain" description="BAG" evidence="1">
    <location>
        <begin position="69"/>
        <end position="146"/>
    </location>
</feature>
<keyword evidence="3" id="KW-1185">Reference proteome</keyword>
<reference evidence="2" key="1">
    <citation type="submission" date="2020-05" db="EMBL/GenBank/DDBJ databases">
        <title>Phylogenomic resolution of chytrid fungi.</title>
        <authorList>
            <person name="Stajich J.E."/>
            <person name="Amses K."/>
            <person name="Simmons R."/>
            <person name="Seto K."/>
            <person name="Myers J."/>
            <person name="Bonds A."/>
            <person name="Quandt C.A."/>
            <person name="Barry K."/>
            <person name="Liu P."/>
            <person name="Grigoriev I."/>
            <person name="Longcore J.E."/>
            <person name="James T.Y."/>
        </authorList>
    </citation>
    <scope>NUCLEOTIDE SEQUENCE</scope>
    <source>
        <strain evidence="2">PLAUS21</strain>
    </source>
</reference>
<name>A0AAD5UE62_9FUNG</name>
<sequence length="154" mass="17722">MSLTINWKGKKQSVHFDDEYAKYQDEWTAHVTLQQLISKLANASGVPEDRIKLLHGGDQKLEKDLDGYLNDVQVTIIPKIKALQEGIEKRSTPVKELKYLSLEIPELLLQILFKVDNIQSDDDGVRMKRKQVVQTIQQHMDKVDELKLSLKSLL</sequence>
<dbReference type="AlphaFoldDB" id="A0AAD5UE62"/>
<dbReference type="SUPFAM" id="SSF63491">
    <property type="entry name" value="BAG domain"/>
    <property type="match status" value="1"/>
</dbReference>
<dbReference type="InterPro" id="IPR003103">
    <property type="entry name" value="BAG_domain"/>
</dbReference>
<evidence type="ECO:0000313" key="2">
    <source>
        <dbReference type="EMBL" id="KAJ3255650.1"/>
    </source>
</evidence>
<dbReference type="InterPro" id="IPR036533">
    <property type="entry name" value="BAG_dom_sf"/>
</dbReference>
<gene>
    <name evidence="2" type="ORF">HK103_006175</name>
</gene>
<proteinExistence type="predicted"/>
<dbReference type="Pfam" id="PF02179">
    <property type="entry name" value="BAG"/>
    <property type="match status" value="1"/>
</dbReference>
<dbReference type="Gene3D" id="1.20.58.120">
    <property type="entry name" value="BAG domain"/>
    <property type="match status" value="1"/>
</dbReference>
<dbReference type="Gene3D" id="3.10.20.90">
    <property type="entry name" value="Phosphatidylinositol 3-kinase Catalytic Subunit, Chain A, domain 1"/>
    <property type="match status" value="1"/>
</dbReference>
<dbReference type="EMBL" id="JADGKB010000063">
    <property type="protein sequence ID" value="KAJ3255650.1"/>
    <property type="molecule type" value="Genomic_DNA"/>
</dbReference>
<dbReference type="GO" id="GO:0051087">
    <property type="term" value="F:protein-folding chaperone binding"/>
    <property type="evidence" value="ECO:0007669"/>
    <property type="project" value="InterPro"/>
</dbReference>
<comment type="caution">
    <text evidence="2">The sequence shown here is derived from an EMBL/GenBank/DDBJ whole genome shotgun (WGS) entry which is preliminary data.</text>
</comment>
<dbReference type="Proteomes" id="UP001210925">
    <property type="component" value="Unassembled WGS sequence"/>
</dbReference>